<dbReference type="EMBL" id="LRBV02000008">
    <property type="status" value="NOT_ANNOTATED_CDS"/>
    <property type="molecule type" value="Genomic_DNA"/>
</dbReference>
<evidence type="ECO:0000313" key="4">
    <source>
        <dbReference type="EnsemblPlants" id="QL08p025723:mrna:CDS:1"/>
    </source>
</evidence>
<reference evidence="4" key="2">
    <citation type="submission" date="2021-01" db="UniProtKB">
        <authorList>
            <consortium name="EnsemblPlants"/>
        </authorList>
    </citation>
    <scope>IDENTIFICATION</scope>
</reference>
<dbReference type="AlphaFoldDB" id="A0A7N2MAF2"/>
<reference evidence="4 5" key="1">
    <citation type="journal article" date="2016" name="G3 (Bethesda)">
        <title>First Draft Assembly and Annotation of the Genome of a California Endemic Oak Quercus lobata Nee (Fagaceae).</title>
        <authorList>
            <person name="Sork V.L."/>
            <person name="Fitz-Gibbon S.T."/>
            <person name="Puiu D."/>
            <person name="Crepeau M."/>
            <person name="Gugger P.F."/>
            <person name="Sherman R."/>
            <person name="Stevens K."/>
            <person name="Langley C.H."/>
            <person name="Pellegrini M."/>
            <person name="Salzberg S.L."/>
        </authorList>
    </citation>
    <scope>NUCLEOTIDE SEQUENCE [LARGE SCALE GENOMIC DNA]</scope>
    <source>
        <strain evidence="4 5">cv. SW786</strain>
    </source>
</reference>
<dbReference type="Proteomes" id="UP000594261">
    <property type="component" value="Chromosome 8"/>
</dbReference>
<accession>A0A7N2MAF2</accession>
<dbReference type="GO" id="GO:0046872">
    <property type="term" value="F:metal ion binding"/>
    <property type="evidence" value="ECO:0007669"/>
    <property type="project" value="UniProtKB-KW"/>
</dbReference>
<evidence type="ECO:0000256" key="1">
    <source>
        <dbReference type="ARBA" id="ARBA00001946"/>
    </source>
</evidence>
<dbReference type="InParanoid" id="A0A7N2MAF2"/>
<keyword evidence="5" id="KW-1185">Reference proteome</keyword>
<comment type="cofactor">
    <cofactor evidence="1">
        <name>Mg(2+)</name>
        <dbReference type="ChEBI" id="CHEBI:18420"/>
    </cofactor>
</comment>
<name>A0A7N2MAF2_QUELO</name>
<dbReference type="InterPro" id="IPR008949">
    <property type="entry name" value="Isoprenoid_synthase_dom_sf"/>
</dbReference>
<evidence type="ECO:0000313" key="5">
    <source>
        <dbReference type="Proteomes" id="UP000594261"/>
    </source>
</evidence>
<protein>
    <submittedName>
        <fullName evidence="4">Uncharacterized protein</fullName>
    </submittedName>
</protein>
<dbReference type="PANTHER" id="PTHR43281">
    <property type="entry name" value="FARNESYL DIPHOSPHATE SYNTHASE"/>
    <property type="match status" value="1"/>
</dbReference>
<organism evidence="4 5">
    <name type="scientific">Quercus lobata</name>
    <name type="common">Valley oak</name>
    <dbReference type="NCBI Taxonomy" id="97700"/>
    <lineage>
        <taxon>Eukaryota</taxon>
        <taxon>Viridiplantae</taxon>
        <taxon>Streptophyta</taxon>
        <taxon>Embryophyta</taxon>
        <taxon>Tracheophyta</taxon>
        <taxon>Spermatophyta</taxon>
        <taxon>Magnoliopsida</taxon>
        <taxon>eudicotyledons</taxon>
        <taxon>Gunneridae</taxon>
        <taxon>Pentapetalae</taxon>
        <taxon>rosids</taxon>
        <taxon>fabids</taxon>
        <taxon>Fagales</taxon>
        <taxon>Fagaceae</taxon>
        <taxon>Quercus</taxon>
    </lineage>
</organism>
<dbReference type="GO" id="GO:0004311">
    <property type="term" value="F:geranylgeranyl diphosphate synthase activity"/>
    <property type="evidence" value="ECO:0007669"/>
    <property type="project" value="TreeGrafter"/>
</dbReference>
<dbReference type="EnsemblPlants" id="QL08p025723:mrna">
    <property type="protein sequence ID" value="QL08p025723:mrna:CDS:1"/>
    <property type="gene ID" value="QL08p025723"/>
</dbReference>
<sequence length="83" mass="8832">MKISTSLSKLFLSTKVSKLKVKVEVTEGEFRVEEEVTVLAGDVLLAFAFEHIAVSTVGVPPTRVIAAIGELARSIGTEGLVAF</sequence>
<keyword evidence="3" id="KW-0460">Magnesium</keyword>
<evidence type="ECO:0000256" key="2">
    <source>
        <dbReference type="ARBA" id="ARBA00022723"/>
    </source>
</evidence>
<dbReference type="Gene3D" id="1.10.600.10">
    <property type="entry name" value="Farnesyl Diphosphate Synthase"/>
    <property type="match status" value="1"/>
</dbReference>
<keyword evidence="2" id="KW-0479">Metal-binding</keyword>
<dbReference type="PANTHER" id="PTHR43281:SF24">
    <property type="entry name" value="OS07G0580900 PROTEIN"/>
    <property type="match status" value="1"/>
</dbReference>
<proteinExistence type="predicted"/>
<dbReference type="Gramene" id="QL08p025723:mrna">
    <property type="protein sequence ID" value="QL08p025723:mrna:CDS:1"/>
    <property type="gene ID" value="QL08p025723"/>
</dbReference>
<evidence type="ECO:0000256" key="3">
    <source>
        <dbReference type="ARBA" id="ARBA00022842"/>
    </source>
</evidence>